<dbReference type="PANTHER" id="PTHR39614:SF2">
    <property type="entry name" value="INTEGRAL MEMBRANE PROTEIN"/>
    <property type="match status" value="1"/>
</dbReference>
<accession>A0A1L9TQ63</accession>
<evidence type="ECO:0000313" key="5">
    <source>
        <dbReference type="Proteomes" id="UP000184356"/>
    </source>
</evidence>
<keyword evidence="5" id="KW-1185">Reference proteome</keyword>
<feature type="transmembrane region" description="Helical" evidence="2">
    <location>
        <begin position="177"/>
        <end position="200"/>
    </location>
</feature>
<feature type="domain" description="Rhodopsin" evidence="3">
    <location>
        <begin position="48"/>
        <end position="271"/>
    </location>
</feature>
<organism evidence="4 5">
    <name type="scientific">Aspergillus sydowii CBS 593.65</name>
    <dbReference type="NCBI Taxonomy" id="1036612"/>
    <lineage>
        <taxon>Eukaryota</taxon>
        <taxon>Fungi</taxon>
        <taxon>Dikarya</taxon>
        <taxon>Ascomycota</taxon>
        <taxon>Pezizomycotina</taxon>
        <taxon>Eurotiomycetes</taxon>
        <taxon>Eurotiomycetidae</taxon>
        <taxon>Eurotiales</taxon>
        <taxon>Aspergillaceae</taxon>
        <taxon>Aspergillus</taxon>
        <taxon>Aspergillus subgen. Nidulantes</taxon>
    </lineage>
</organism>
<feature type="transmembrane region" description="Helical" evidence="2">
    <location>
        <begin position="244"/>
        <end position="266"/>
    </location>
</feature>
<keyword evidence="2" id="KW-0472">Membrane</keyword>
<keyword evidence="2" id="KW-1133">Transmembrane helix</keyword>
<protein>
    <recommendedName>
        <fullName evidence="3">Rhodopsin domain-containing protein</fullName>
    </recommendedName>
</protein>
<dbReference type="OrthoDB" id="3918601at2759"/>
<feature type="transmembrane region" description="Helical" evidence="2">
    <location>
        <begin position="137"/>
        <end position="157"/>
    </location>
</feature>
<dbReference type="InterPro" id="IPR049326">
    <property type="entry name" value="Rhodopsin_dom_fungi"/>
</dbReference>
<evidence type="ECO:0000256" key="2">
    <source>
        <dbReference type="SAM" id="Phobius"/>
    </source>
</evidence>
<dbReference type="PANTHER" id="PTHR39614">
    <property type="entry name" value="INTEGRAL MEMBRANE PROTEIN"/>
    <property type="match status" value="1"/>
</dbReference>
<dbReference type="Pfam" id="PF20684">
    <property type="entry name" value="Fung_rhodopsin"/>
    <property type="match status" value="1"/>
</dbReference>
<dbReference type="Proteomes" id="UP000184356">
    <property type="component" value="Unassembled WGS sequence"/>
</dbReference>
<reference evidence="5" key="1">
    <citation type="journal article" date="2017" name="Genome Biol.">
        <title>Comparative genomics reveals high biological diversity and specific adaptations in the industrially and medically important fungal genus Aspergillus.</title>
        <authorList>
            <person name="de Vries R.P."/>
            <person name="Riley R."/>
            <person name="Wiebenga A."/>
            <person name="Aguilar-Osorio G."/>
            <person name="Amillis S."/>
            <person name="Uchima C.A."/>
            <person name="Anderluh G."/>
            <person name="Asadollahi M."/>
            <person name="Askin M."/>
            <person name="Barry K."/>
            <person name="Battaglia E."/>
            <person name="Bayram O."/>
            <person name="Benocci T."/>
            <person name="Braus-Stromeyer S.A."/>
            <person name="Caldana C."/>
            <person name="Canovas D."/>
            <person name="Cerqueira G.C."/>
            <person name="Chen F."/>
            <person name="Chen W."/>
            <person name="Choi C."/>
            <person name="Clum A."/>
            <person name="Dos Santos R.A."/>
            <person name="Damasio A.R."/>
            <person name="Diallinas G."/>
            <person name="Emri T."/>
            <person name="Fekete E."/>
            <person name="Flipphi M."/>
            <person name="Freyberg S."/>
            <person name="Gallo A."/>
            <person name="Gournas C."/>
            <person name="Habgood R."/>
            <person name="Hainaut M."/>
            <person name="Harispe M.L."/>
            <person name="Henrissat B."/>
            <person name="Hilden K.S."/>
            <person name="Hope R."/>
            <person name="Hossain A."/>
            <person name="Karabika E."/>
            <person name="Karaffa L."/>
            <person name="Karanyi Z."/>
            <person name="Krasevec N."/>
            <person name="Kuo A."/>
            <person name="Kusch H."/>
            <person name="LaButti K."/>
            <person name="Lagendijk E.L."/>
            <person name="Lapidus A."/>
            <person name="Levasseur A."/>
            <person name="Lindquist E."/>
            <person name="Lipzen A."/>
            <person name="Logrieco A.F."/>
            <person name="MacCabe A."/>
            <person name="Maekelae M.R."/>
            <person name="Malavazi I."/>
            <person name="Melin P."/>
            <person name="Meyer V."/>
            <person name="Mielnichuk N."/>
            <person name="Miskei M."/>
            <person name="Molnar A.P."/>
            <person name="Mule G."/>
            <person name="Ngan C.Y."/>
            <person name="Orejas M."/>
            <person name="Orosz E."/>
            <person name="Ouedraogo J.P."/>
            <person name="Overkamp K.M."/>
            <person name="Park H.-S."/>
            <person name="Perrone G."/>
            <person name="Piumi F."/>
            <person name="Punt P.J."/>
            <person name="Ram A.F."/>
            <person name="Ramon A."/>
            <person name="Rauscher S."/>
            <person name="Record E."/>
            <person name="Riano-Pachon D.M."/>
            <person name="Robert V."/>
            <person name="Roehrig J."/>
            <person name="Ruller R."/>
            <person name="Salamov A."/>
            <person name="Salih N.S."/>
            <person name="Samson R.A."/>
            <person name="Sandor E."/>
            <person name="Sanguinetti M."/>
            <person name="Schuetze T."/>
            <person name="Sepcic K."/>
            <person name="Shelest E."/>
            <person name="Sherlock G."/>
            <person name="Sophianopoulou V."/>
            <person name="Squina F.M."/>
            <person name="Sun H."/>
            <person name="Susca A."/>
            <person name="Todd R.B."/>
            <person name="Tsang A."/>
            <person name="Unkles S.E."/>
            <person name="van de Wiele N."/>
            <person name="van Rossen-Uffink D."/>
            <person name="Oliveira J.V."/>
            <person name="Vesth T.C."/>
            <person name="Visser J."/>
            <person name="Yu J.-H."/>
            <person name="Zhou M."/>
            <person name="Andersen M.R."/>
            <person name="Archer D.B."/>
            <person name="Baker S.E."/>
            <person name="Benoit I."/>
            <person name="Brakhage A.A."/>
            <person name="Braus G.H."/>
            <person name="Fischer R."/>
            <person name="Frisvad J.C."/>
            <person name="Goldman G.H."/>
            <person name="Houbraken J."/>
            <person name="Oakley B."/>
            <person name="Pocsi I."/>
            <person name="Scazzocchio C."/>
            <person name="Seiboth B."/>
            <person name="vanKuyk P.A."/>
            <person name="Wortman J."/>
            <person name="Dyer P.S."/>
            <person name="Grigoriev I.V."/>
        </authorList>
    </citation>
    <scope>NUCLEOTIDE SEQUENCE [LARGE SCALE GENOMIC DNA]</scope>
    <source>
        <strain evidence="5">CBS 593.65</strain>
    </source>
</reference>
<feature type="transmembrane region" description="Helical" evidence="2">
    <location>
        <begin position="104"/>
        <end position="125"/>
    </location>
</feature>
<dbReference type="EMBL" id="KV878584">
    <property type="protein sequence ID" value="OJJ61551.1"/>
    <property type="molecule type" value="Genomic_DNA"/>
</dbReference>
<gene>
    <name evidence="4" type="ORF">ASPSYDRAFT_830120</name>
</gene>
<feature type="transmembrane region" description="Helical" evidence="2">
    <location>
        <begin position="60"/>
        <end position="84"/>
    </location>
</feature>
<name>A0A1L9TQ63_9EURO</name>
<evidence type="ECO:0000313" key="4">
    <source>
        <dbReference type="EMBL" id="OJJ61551.1"/>
    </source>
</evidence>
<keyword evidence="2" id="KW-0812">Transmembrane</keyword>
<feature type="region of interest" description="Disordered" evidence="1">
    <location>
        <begin position="296"/>
        <end position="316"/>
    </location>
</feature>
<dbReference type="VEuPathDB" id="FungiDB:ASPSYDRAFT_830120"/>
<feature type="transmembrane region" description="Helical" evidence="2">
    <location>
        <begin position="25"/>
        <end position="48"/>
    </location>
</feature>
<dbReference type="STRING" id="1036612.A0A1L9TQ63"/>
<proteinExistence type="predicted"/>
<dbReference type="AlphaFoldDB" id="A0A1L9TQ63"/>
<evidence type="ECO:0000259" key="3">
    <source>
        <dbReference type="Pfam" id="PF20684"/>
    </source>
</evidence>
<dbReference type="RefSeq" id="XP_040705357.1">
    <property type="nucleotide sequence ID" value="XM_040851184.1"/>
</dbReference>
<evidence type="ECO:0000256" key="1">
    <source>
        <dbReference type="SAM" id="MobiDB-lite"/>
    </source>
</evidence>
<feature type="transmembrane region" description="Helical" evidence="2">
    <location>
        <begin position="212"/>
        <end position="232"/>
    </location>
</feature>
<dbReference type="GeneID" id="63767257"/>
<sequence>MSSSSTYPPGIRAPLTTDNEDNHSGLIVVITSFYLVLILFSIAARLFTLHRKRLVQLDDFVFAFLVVISVCQLSVALRQAHYGWGTRAGPGTIDGRESMLKTGYAADILSVVALGLSKIATCLFYEALFSQLQRRIIRALLATVIIWTLLSIFLVAIRCSSHPWRDITEQCSSLYPRWQAITGLDITTEVLLVVYSGWAINNVRIPLRKQIMVFLALGCRIILVPLSALRLHYTKSQLTSQTPILLGAYTTTATEIYLSISIVCLITSSMKFIIAVYEDQDGVSYTDGSAKWTWKSKEPVSTDSSNPKSRSYSYGSASGLGLGLGDRARLVKDSSGADADAGPSVGGPGGLQILRSVQWSVQDEAIELDDRRAEAPAKPFYQQLRY</sequence>